<feature type="compositionally biased region" description="Gly residues" evidence="1">
    <location>
        <begin position="158"/>
        <end position="167"/>
    </location>
</feature>
<feature type="compositionally biased region" description="Basic and acidic residues" evidence="1">
    <location>
        <begin position="503"/>
        <end position="515"/>
    </location>
</feature>
<evidence type="ECO:0008006" key="4">
    <source>
        <dbReference type="Google" id="ProtNLM"/>
    </source>
</evidence>
<feature type="region of interest" description="Disordered" evidence="1">
    <location>
        <begin position="459"/>
        <end position="480"/>
    </location>
</feature>
<feature type="region of interest" description="Disordered" evidence="1">
    <location>
        <begin position="1080"/>
        <end position="1125"/>
    </location>
</feature>
<feature type="compositionally biased region" description="Low complexity" evidence="1">
    <location>
        <begin position="275"/>
        <end position="286"/>
    </location>
</feature>
<feature type="compositionally biased region" description="Acidic residues" evidence="1">
    <location>
        <begin position="72"/>
        <end position="93"/>
    </location>
</feature>
<feature type="compositionally biased region" description="Basic and acidic residues" evidence="1">
    <location>
        <begin position="42"/>
        <end position="57"/>
    </location>
</feature>
<feature type="region of interest" description="Disordered" evidence="1">
    <location>
        <begin position="1"/>
        <end position="121"/>
    </location>
</feature>
<feature type="region of interest" description="Disordered" evidence="1">
    <location>
        <begin position="143"/>
        <end position="223"/>
    </location>
</feature>
<reference evidence="2 3" key="1">
    <citation type="submission" date="2020-04" db="EMBL/GenBank/DDBJ databases">
        <title>Plant Genome Project.</title>
        <authorList>
            <person name="Zhang R.-G."/>
        </authorList>
    </citation>
    <scope>NUCLEOTIDE SEQUENCE [LARGE SCALE GENOMIC DNA]</scope>
    <source>
        <strain evidence="2">YNK0</strain>
        <tissue evidence="2">Leaf</tissue>
    </source>
</reference>
<feature type="region of interest" description="Disordered" evidence="1">
    <location>
        <begin position="331"/>
        <end position="423"/>
    </location>
</feature>
<feature type="region of interest" description="Disordered" evidence="1">
    <location>
        <begin position="549"/>
        <end position="582"/>
    </location>
</feature>
<feature type="compositionally biased region" description="Basic residues" evidence="1">
    <location>
        <begin position="200"/>
        <end position="215"/>
    </location>
</feature>
<dbReference type="EMBL" id="JABCRI010000014">
    <property type="protein sequence ID" value="KAF8394414.1"/>
    <property type="molecule type" value="Genomic_DNA"/>
</dbReference>
<feature type="region of interest" description="Disordered" evidence="1">
    <location>
        <begin position="247"/>
        <end position="319"/>
    </location>
</feature>
<feature type="compositionally biased region" description="Basic and acidic residues" evidence="1">
    <location>
        <begin position="468"/>
        <end position="480"/>
    </location>
</feature>
<feature type="region of interest" description="Disordered" evidence="1">
    <location>
        <begin position="1436"/>
        <end position="1490"/>
    </location>
</feature>
<dbReference type="InterPro" id="IPR039317">
    <property type="entry name" value="TIC"/>
</dbReference>
<organism evidence="2 3">
    <name type="scientific">Tetracentron sinense</name>
    <name type="common">Spur-leaf</name>
    <dbReference type="NCBI Taxonomy" id="13715"/>
    <lineage>
        <taxon>Eukaryota</taxon>
        <taxon>Viridiplantae</taxon>
        <taxon>Streptophyta</taxon>
        <taxon>Embryophyta</taxon>
        <taxon>Tracheophyta</taxon>
        <taxon>Spermatophyta</taxon>
        <taxon>Magnoliopsida</taxon>
        <taxon>Trochodendrales</taxon>
        <taxon>Trochodendraceae</taxon>
        <taxon>Tetracentron</taxon>
    </lineage>
</organism>
<feature type="compositionally biased region" description="Polar residues" evidence="1">
    <location>
        <begin position="1238"/>
        <end position="1255"/>
    </location>
</feature>
<sequence>MERNREARRGSMAATNGLLRRRQRSSSLRDSPEEDGPTELQETARLRDRGSKKDRQRDRSRRNKRRRGDNRDEGEESTEESVDDEEEDEDEDGGAVRMLPPNPVSSSSLSNHNHRRSFPPAKVVRATPAWKVTDEMIGVSVPRKARSASAKRSHEYWIGGGGGGGGEEQIQRQASTSPARPSVIAPSAAPISPSSSNVSSRKKIKTIGLKHRPPKISKSSSSIQEEIEIEVAEVLYGLMRQPQCPSKQEIITNASQRLDSKDTNGSNNDTKSRVSSPISISPSAAPQSVTVPQNSSSSTAPLPAVAAKRKKPRAMKYEEESTTIFAIRKGAVSSATKVDSEQRAKMEVSSPKFEKSSGSAVENRVASFDLGDSPAAAMSSEPQPDSVKPERNTISDSKSLTEELESRVGVLTKEEEAPSLKKKSPCARLDVHLEDVTATKAISATSELESKREEKFKFDLMAPPSRSSPERDGVIDFVSDRKPTVPDVAMVQKMETVEEGEEKVEKNGKDAGDVGLEEKKSEALLEEAESLKPIAKERILDLQLDLEKHDRKSGTGSKIQNHVQKQQQQQPKASRIDQNAEKTAQSITLPLQMTVAGWPGGLPPLGYMPPLQAVVSMDGSSGSSTALQLPHFLHSQPRPKRCATHYYIARNIFYQEQFTRVNPFWPAPAGSASLYGANSYNLNAMPSTESTIIGNQSQGSFQGKNLNSVLDKGQAETTFSGHIGKEKSSAVLQQAPQQAAAGNLVHGPAFVFPLSQQQAAAAAATRSGTTKSVITTGNVAPSSAANSVPGPPMSSSSTAAAATSLSFNYPNMAANEAQYLAILQNNGYPFSLPYHIGVPPAYRGGAHAQAMPFFNGPFYSPQMIHHQQFQQQKQSLHFQPQPIHQGHQNTSTSSGSTSSHKHSQTQPKQLQGSGRNGVAGNTSSFPPSKDQQPQPTPEQQQNQRAPSPNQARQLEAEMGREDTPSTAHIQVSHPHKSVYGQNFAMPIHTQNFAMMAPAALDGGGSGVHAEKHQQQGMKGGVELIPQAFAMSFASFNGNATAPGLDFSSMAQNHTIFQSHPEAARRGYQIAAAAAQVAQQKKNHQTSEEGKTGGDPINGGEERNAMAGKAPANVGQSLTFSRPDTTDSLGSTILGNTVMDSSARTLDLSSAPVMGNRASRSITTTATTTTATASVSTPNPQQQHLIQLQKQQQMQQLQQQHKFAVAAAARSKASTPPSSSVASKFQNSLSVFPQTLVQSSSPAQSPQWKNTLRTAVSQTPPSLASSTTSSLKNLPQQQGRTQQGHTQISFGMNAKSATAPQGQPLPINNQSQSQSTAVVGSSPTSSISKSVGGSPRTTSTGKKSGPAPTLSLQQSKNSQSGPSRKSSPVGGMKVPSVLSNSHLTTASSSGPKPQLQQQQQQPQMLQQAQLIFSNAAYMQAQSPQSTTTTSATAGYYHQRSQAEQQQQQGSSTSSGMLSMCPPSHSLTGATTSNPSKSAAANNMKGSGLPPPGLLHAAQFAAQSAGNPQQLRPIAFPYLHAVPAAVQVKQAEQKQPAVCFVDDEGLLKENVRSVRRLEDNVKATNRRDRRGSGSN</sequence>
<dbReference type="GO" id="GO:0042752">
    <property type="term" value="P:regulation of circadian rhythm"/>
    <property type="evidence" value="ECO:0007669"/>
    <property type="project" value="InterPro"/>
</dbReference>
<feature type="region of interest" description="Disordered" evidence="1">
    <location>
        <begin position="495"/>
        <end position="515"/>
    </location>
</feature>
<feature type="compositionally biased region" description="Low complexity" evidence="1">
    <location>
        <begin position="177"/>
        <end position="199"/>
    </location>
</feature>
<feature type="compositionally biased region" description="Polar residues" evidence="1">
    <location>
        <begin position="287"/>
        <end position="299"/>
    </location>
</feature>
<proteinExistence type="predicted"/>
<dbReference type="PANTHER" id="PTHR34798:SF2">
    <property type="entry name" value="PROTEIN TIME FOR COFFEE"/>
    <property type="match status" value="1"/>
</dbReference>
<evidence type="ECO:0000256" key="1">
    <source>
        <dbReference type="SAM" id="MobiDB-lite"/>
    </source>
</evidence>
<dbReference type="PANTHER" id="PTHR34798">
    <property type="entry name" value="PROTEIN TIME FOR COFFEE"/>
    <property type="match status" value="1"/>
</dbReference>
<feature type="compositionally biased region" description="Polar residues" evidence="1">
    <location>
        <begin position="1349"/>
        <end position="1365"/>
    </location>
</feature>
<feature type="compositionally biased region" description="Low complexity" evidence="1">
    <location>
        <begin position="1436"/>
        <end position="1453"/>
    </location>
</feature>
<feature type="compositionally biased region" description="Polar residues" evidence="1">
    <location>
        <begin position="1463"/>
        <end position="1483"/>
    </location>
</feature>
<feature type="compositionally biased region" description="Polar residues" evidence="1">
    <location>
        <begin position="1376"/>
        <end position="1390"/>
    </location>
</feature>
<dbReference type="OMA" id="CNISLMP"/>
<feature type="compositionally biased region" description="Polar residues" evidence="1">
    <location>
        <begin position="554"/>
        <end position="563"/>
    </location>
</feature>
<protein>
    <recommendedName>
        <fullName evidence="4">Protein TIME FOR COFFEE</fullName>
    </recommendedName>
</protein>
<evidence type="ECO:0000313" key="2">
    <source>
        <dbReference type="EMBL" id="KAF8394414.1"/>
    </source>
</evidence>
<dbReference type="OrthoDB" id="784889at2759"/>
<feature type="compositionally biased region" description="Polar residues" evidence="1">
    <location>
        <begin position="247"/>
        <end position="269"/>
    </location>
</feature>
<feature type="compositionally biased region" description="Low complexity" evidence="1">
    <location>
        <begin position="866"/>
        <end position="898"/>
    </location>
</feature>
<feature type="compositionally biased region" description="Polar residues" evidence="1">
    <location>
        <begin position="1113"/>
        <end position="1125"/>
    </location>
</feature>
<name>A0A835DBT0_TETSI</name>
<feature type="compositionally biased region" description="Low complexity" evidence="1">
    <location>
        <begin position="931"/>
        <end position="943"/>
    </location>
</feature>
<evidence type="ECO:0000313" key="3">
    <source>
        <dbReference type="Proteomes" id="UP000655225"/>
    </source>
</evidence>
<feature type="compositionally biased region" description="Polar residues" evidence="1">
    <location>
        <begin position="1294"/>
        <end position="1341"/>
    </location>
</feature>
<feature type="region of interest" description="Disordered" evidence="1">
    <location>
        <begin position="1238"/>
        <end position="1404"/>
    </location>
</feature>
<dbReference type="GO" id="GO:0005634">
    <property type="term" value="C:nucleus"/>
    <property type="evidence" value="ECO:0007669"/>
    <property type="project" value="TreeGrafter"/>
</dbReference>
<comment type="caution">
    <text evidence="2">The sequence shown here is derived from an EMBL/GenBank/DDBJ whole genome shotgun (WGS) entry which is preliminary data.</text>
</comment>
<feature type="compositionally biased region" description="Basic and acidic residues" evidence="1">
    <location>
        <begin position="387"/>
        <end position="419"/>
    </location>
</feature>
<feature type="compositionally biased region" description="Low complexity" evidence="1">
    <location>
        <begin position="1256"/>
        <end position="1286"/>
    </location>
</feature>
<feature type="region of interest" description="Disordered" evidence="1">
    <location>
        <begin position="866"/>
        <end position="962"/>
    </location>
</feature>
<accession>A0A835DBT0</accession>
<gene>
    <name evidence="2" type="ORF">HHK36_020622</name>
</gene>
<feature type="compositionally biased region" description="Polar residues" evidence="1">
    <location>
        <begin position="907"/>
        <end position="930"/>
    </location>
</feature>
<dbReference type="Proteomes" id="UP000655225">
    <property type="component" value="Unassembled WGS sequence"/>
</dbReference>
<feature type="compositionally biased region" description="Basic residues" evidence="1">
    <location>
        <begin position="58"/>
        <end position="68"/>
    </location>
</feature>
<feature type="compositionally biased region" description="Low complexity" evidence="1">
    <location>
        <begin position="1393"/>
        <end position="1404"/>
    </location>
</feature>
<keyword evidence="3" id="KW-1185">Reference proteome</keyword>